<dbReference type="SMART" id="SM00829">
    <property type="entry name" value="PKS_ER"/>
    <property type="match status" value="2"/>
</dbReference>
<dbReference type="InterPro" id="IPR013154">
    <property type="entry name" value="ADH-like_N"/>
</dbReference>
<dbReference type="SUPFAM" id="SSF53901">
    <property type="entry name" value="Thiolase-like"/>
    <property type="match status" value="6"/>
</dbReference>
<evidence type="ECO:0000256" key="7">
    <source>
        <dbReference type="ARBA" id="ARBA00022737"/>
    </source>
</evidence>
<dbReference type="InterPro" id="IPR000182">
    <property type="entry name" value="GNAT_dom"/>
</dbReference>
<dbReference type="InterPro" id="IPR020806">
    <property type="entry name" value="PKS_PP-bd"/>
</dbReference>
<dbReference type="Pfam" id="PF00550">
    <property type="entry name" value="PP-binding"/>
    <property type="match status" value="8"/>
</dbReference>
<dbReference type="InterPro" id="IPR036736">
    <property type="entry name" value="ACP-like_sf"/>
</dbReference>
<dbReference type="Proteomes" id="UP000812961">
    <property type="component" value="Unassembled WGS sequence"/>
</dbReference>
<feature type="region of interest" description="N-terminal hotdog fold" evidence="9">
    <location>
        <begin position="6816"/>
        <end position="6934"/>
    </location>
</feature>
<dbReference type="InterPro" id="IPR016039">
    <property type="entry name" value="Thiolase-like"/>
</dbReference>
<dbReference type="InterPro" id="IPR018201">
    <property type="entry name" value="Ketoacyl_synth_AS"/>
</dbReference>
<dbReference type="SUPFAM" id="SSF51735">
    <property type="entry name" value="NAD(P)-binding Rossmann-fold domains"/>
    <property type="match status" value="6"/>
</dbReference>
<evidence type="ECO:0000259" key="12">
    <source>
        <dbReference type="PROSITE" id="PS52004"/>
    </source>
</evidence>
<feature type="domain" description="N-acetyltransferase" evidence="11">
    <location>
        <begin position="365"/>
        <end position="543"/>
    </location>
</feature>
<dbReference type="PANTHER" id="PTHR43775:SF37">
    <property type="entry name" value="SI:DKEY-61P9.11"/>
    <property type="match status" value="1"/>
</dbReference>
<feature type="region of interest" description="C-terminal hotdog fold" evidence="9">
    <location>
        <begin position="6948"/>
        <end position="7096"/>
    </location>
</feature>
<dbReference type="SMART" id="SM01294">
    <property type="entry name" value="PKS_PP_betabranch"/>
    <property type="match status" value="5"/>
</dbReference>
<dbReference type="Pfam" id="PF08240">
    <property type="entry name" value="ADH_N"/>
    <property type="match status" value="2"/>
</dbReference>
<evidence type="ECO:0000313" key="14">
    <source>
        <dbReference type="EMBL" id="MBW8688280.1"/>
    </source>
</evidence>
<evidence type="ECO:0000259" key="13">
    <source>
        <dbReference type="PROSITE" id="PS52019"/>
    </source>
</evidence>
<comment type="pathway">
    <text evidence="2">Antibiotic biosynthesis.</text>
</comment>
<dbReference type="InterPro" id="IPR009081">
    <property type="entry name" value="PP-bd_ACP"/>
</dbReference>
<gene>
    <name evidence="14" type="ORF">K1Y79_28350</name>
</gene>
<dbReference type="InterPro" id="IPR020807">
    <property type="entry name" value="PKS_DH"/>
</dbReference>
<dbReference type="Gene3D" id="3.40.50.720">
    <property type="entry name" value="NAD(P)-binding Rossmann-like Domain"/>
    <property type="match status" value="5"/>
</dbReference>
<feature type="domain" description="Ketosynthase family 3 (KS3)" evidence="12">
    <location>
        <begin position="6221"/>
        <end position="6643"/>
    </location>
</feature>
<dbReference type="Pfam" id="PF14765">
    <property type="entry name" value="PS-DH"/>
    <property type="match status" value="1"/>
</dbReference>
<feature type="domain" description="Carrier" evidence="10">
    <location>
        <begin position="1421"/>
        <end position="1498"/>
    </location>
</feature>
<comment type="subcellular location">
    <subcellularLocation>
        <location evidence="1">Cytoplasm</location>
    </subcellularLocation>
</comment>
<evidence type="ECO:0000259" key="10">
    <source>
        <dbReference type="PROSITE" id="PS50075"/>
    </source>
</evidence>
<dbReference type="Pfam" id="PF13602">
    <property type="entry name" value="ADH_zinc_N_2"/>
    <property type="match status" value="2"/>
</dbReference>
<dbReference type="InterPro" id="IPR020843">
    <property type="entry name" value="ER"/>
</dbReference>
<dbReference type="CDD" id="cd00833">
    <property type="entry name" value="PKS"/>
    <property type="match status" value="6"/>
</dbReference>
<dbReference type="SUPFAM" id="SSF47336">
    <property type="entry name" value="ACP-like"/>
    <property type="match status" value="8"/>
</dbReference>
<dbReference type="PROSITE" id="PS00012">
    <property type="entry name" value="PHOSPHOPANTETHEINE"/>
    <property type="match status" value="3"/>
</dbReference>
<dbReference type="Gene3D" id="3.40.630.30">
    <property type="match status" value="1"/>
</dbReference>
<keyword evidence="4" id="KW-0963">Cytoplasm</keyword>
<feature type="domain" description="Carrier" evidence="10">
    <location>
        <begin position="2923"/>
        <end position="2999"/>
    </location>
</feature>
<reference evidence="14 15" key="1">
    <citation type="submission" date="2021-08" db="EMBL/GenBank/DDBJ databases">
        <title>The genome sequence of Chitinophaga sp. B61.</title>
        <authorList>
            <person name="Zhang X."/>
        </authorList>
    </citation>
    <scope>NUCLEOTIDE SEQUENCE [LARGE SCALE GENOMIC DNA]</scope>
    <source>
        <strain evidence="14 15">B61</strain>
    </source>
</reference>
<dbReference type="PANTHER" id="PTHR43775">
    <property type="entry name" value="FATTY ACID SYNTHASE"/>
    <property type="match status" value="1"/>
</dbReference>
<dbReference type="InterPro" id="IPR011032">
    <property type="entry name" value="GroES-like_sf"/>
</dbReference>
<dbReference type="SUPFAM" id="SSF55729">
    <property type="entry name" value="Acyl-CoA N-acyltransferases (Nat)"/>
    <property type="match status" value="1"/>
</dbReference>
<keyword evidence="6" id="KW-0808">Transferase</keyword>
<dbReference type="PROSITE" id="PS51186">
    <property type="entry name" value="GNAT"/>
    <property type="match status" value="1"/>
</dbReference>
<dbReference type="InterPro" id="IPR049552">
    <property type="entry name" value="PKS_DH_N"/>
</dbReference>
<evidence type="ECO:0000256" key="1">
    <source>
        <dbReference type="ARBA" id="ARBA00004496"/>
    </source>
</evidence>
<keyword evidence="8" id="KW-0511">Multifunctional enzyme</keyword>
<feature type="domain" description="Ketosynthase family 3 (KS3)" evidence="12">
    <location>
        <begin position="4992"/>
        <end position="5430"/>
    </location>
</feature>
<dbReference type="InterPro" id="IPR050091">
    <property type="entry name" value="PKS_NRPS_Biosynth_Enz"/>
</dbReference>
<dbReference type="Pfam" id="PF08659">
    <property type="entry name" value="KR"/>
    <property type="match status" value="3"/>
</dbReference>
<dbReference type="InterPro" id="IPR042104">
    <property type="entry name" value="PKS_dehydratase_sf"/>
</dbReference>
<evidence type="ECO:0000313" key="15">
    <source>
        <dbReference type="Proteomes" id="UP000812961"/>
    </source>
</evidence>
<dbReference type="RefSeq" id="WP_220253608.1">
    <property type="nucleotide sequence ID" value="NZ_JAICCF010000007.1"/>
</dbReference>
<dbReference type="SMART" id="SM00823">
    <property type="entry name" value="PKS_PP"/>
    <property type="match status" value="8"/>
</dbReference>
<dbReference type="CDD" id="cd08953">
    <property type="entry name" value="KR_2_SDR_x"/>
    <property type="match status" value="3"/>
</dbReference>
<evidence type="ECO:0000256" key="8">
    <source>
        <dbReference type="ARBA" id="ARBA00023268"/>
    </source>
</evidence>
<evidence type="ECO:0000256" key="9">
    <source>
        <dbReference type="PROSITE-ProRule" id="PRU01363"/>
    </source>
</evidence>
<dbReference type="EMBL" id="JAICCF010000007">
    <property type="protein sequence ID" value="MBW8688280.1"/>
    <property type="molecule type" value="Genomic_DNA"/>
</dbReference>
<dbReference type="InterPro" id="IPR054514">
    <property type="entry name" value="RhiE-like_linker"/>
</dbReference>
<keyword evidence="3" id="KW-0596">Phosphopantetheine</keyword>
<evidence type="ECO:0000259" key="11">
    <source>
        <dbReference type="PROSITE" id="PS51186"/>
    </source>
</evidence>
<name>A0ABS7GLY4_9BACT</name>
<dbReference type="Gene3D" id="1.10.1240.100">
    <property type="match status" value="6"/>
</dbReference>
<feature type="domain" description="Carrier" evidence="10">
    <location>
        <begin position="1325"/>
        <end position="1399"/>
    </location>
</feature>
<feature type="active site" description="Proton donor; for dehydratase activity" evidence="9">
    <location>
        <position position="7009"/>
    </location>
</feature>
<organism evidence="14 15">
    <name type="scientific">Chitinophaga rhizophila</name>
    <dbReference type="NCBI Taxonomy" id="2866212"/>
    <lineage>
        <taxon>Bacteria</taxon>
        <taxon>Pseudomonadati</taxon>
        <taxon>Bacteroidota</taxon>
        <taxon>Chitinophagia</taxon>
        <taxon>Chitinophagales</taxon>
        <taxon>Chitinophagaceae</taxon>
        <taxon>Chitinophaga</taxon>
    </lineage>
</organism>
<keyword evidence="15" id="KW-1185">Reference proteome</keyword>
<accession>A0ABS7GLY4</accession>
<evidence type="ECO:0000256" key="2">
    <source>
        <dbReference type="ARBA" id="ARBA00004792"/>
    </source>
</evidence>
<dbReference type="PROSITE" id="PS52004">
    <property type="entry name" value="KS3_2"/>
    <property type="match status" value="6"/>
</dbReference>
<dbReference type="Gene3D" id="1.10.1200.10">
    <property type="entry name" value="ACP-like"/>
    <property type="match status" value="8"/>
</dbReference>
<evidence type="ECO:0000256" key="5">
    <source>
        <dbReference type="ARBA" id="ARBA00022553"/>
    </source>
</evidence>
<feature type="domain" description="Ketosynthase family 3 (KS3)" evidence="12">
    <location>
        <begin position="3803"/>
        <end position="4226"/>
    </location>
</feature>
<feature type="domain" description="Ketosynthase family 3 (KS3)" evidence="12">
    <location>
        <begin position="3034"/>
        <end position="3472"/>
    </location>
</feature>
<sequence>MRTVLSNYAQGYLTLPLLLPCLRKGLWDVAAGLQPFTTAVLSDRLQINKVPLAMVLHALEYLGYVSQQPTSGWTLISKDPPYVHTAGSLADWLEFPVEEYLLMNDGSITLQPLLEVLSAVAAAEEERLVQYAEGRWLLPLLLLLHEKGGLPRAAGQVLLAEGISETAVTEITQLFVDRQWLHPYDKTLTNAGQELCEELAALTGILAYGQLLSEPTEWLSGDFATTLSAGLETVLADAGDQQQLEQLVKKIETEQQLSSGQSLTVYAYTDHRDSYLKDNQLSKLARMADQHGVVILEQHWMSPELTGATATTLEPLTGLLPVTAHAFLMKAAAQQLIPAPGYSFKYPSALPHTAATLTYFRKQDYQIRLATIDDLPVLNKLEAACWPSPLQISGPVLRERLEVFPEGQLVLVLQGKVVAVCYSQRIADETLLLQRTMHDVHQLHMADGPVVQLLALNVLPEWQQLCLGDQLLEFTLQRAALMPGVQKVAGVTRCRDYQAHSHIPLEAYIFHTNQQGFCTDTTLRLHAMHGATITALIPGYRPDDGVNLGAGVLVVYDVFNRQLQQPAAVKDIPAEKPPVRKFITSTIQRLLGNQAAAFALNSPLMEMGLDSTNLIDLNETIRFHYQINLTTSFFFEYNTAAEVIAYLEELFPGEEQPVADKVITTMTPVSDHKEESNDIAIIGIALRFPGGATDKRTFWELLRQERCAITEMPAGRVRWPQEIQPLEDHSGIGKGGFLDDISTFDAAFFRISPREAELMDPQQRLLLELSWECLEDAGYNPAALSGSTTGVFVGASGSDYHLLLNEHLSSVEGHMGTAVSMSALPNRISYFYDFNGPSIQVDTACSSSLVSVHEAVKALRTGECNMALAGGINIICHPGTSISYYKLGMLSKDALCKTFDQEANGYVRGEGAALLLLKPLTAAQQDNDPIYAVIKGTATNHGGLASGYTVPNPARQAELLTKAYQNAGVSAATLSYIEAHGTGTSLGDPVEVAGLKKAFSGYELSGAVCGLGSVKTNIGHLEAAAGIAGLIKVILSMQAKTLPASLHFNTLNPQISLEDTPFYIVNHTRPWNVADGTSIRRAGVSSFGSGGANAHVVLEEYTTLPEAADSDTPQLILFSARNSRQLERTIHRFANYLENQEQPLSLRAIARTLQTGRDEMDERAAFIAGSTQELLQQLQDFLAGNTTQPHMFMGRLSPAHRDTEAADDEDMQFTIQAWLKKHKWAKLADAWIKGVRINWQMLYEGQQPARLHLPGYVFADTRYWAIKPTVSVDEPSVIPTLTIPAVTVKNDLPAGIKPLGITLKSSAIVAGERGMTIKADGIAPAILEESLKASLAEALYMNAVDVDVERKFTDMGLDSVVGVEWIRVVNKQYDLHLPATRIYDYPTIREFAAFLHPLLQTSVAQTVPVVTASVTDEAIATTYTRLPEELRQSLAAVLFLEAVDIPYEKNFIELGMDSVLGVEWVRALNKQYGTNIQATKIYDYPTLNDFSAFFGKMVAQQPKAAVVAPVAPTSDTTPVSLPLMETSAHMPAAAYGLTVSGVQTLQELVLSSWEAGTPGENEISITVIASAINFPDVLCVKGLYPTMPEYPFVPGFEVAGVVKAVGAGVESFKPGDEVIALTGKQLGGHAAVVNVPADLTVKKPALWTFEEACSMPMAFVTVYHAFELAKVTAGEKILIHTASGGVGMMALQLAAINGLQVYATAGKQEKLALLEGLHVASPMNYHHDFDKDIQAAGGVDLVLNMLSGVAIQKGLNSLRKGGRYMELAVHGLKTTGTLDLSRLLDNQSFYSIDLRRLSFDKPQECRRMLEVMVELGEKGHIIPLVSRIYPVSRITEAMQYVEQGQHIGKVVVSHRAEVISDLAVHLTATLKAHLHKPLQAVVKPASTPENVQEKIAIIGISGQFPQAASLDIFWQQLRDGKDCITEVPADRWPVDAFYGTDMKAPGKTISKWMGVLEDADKFDPLFFNISPAEAEQIDPQQRLFLESCWHCIEDAGIRPADLAGTDCGVFAGVSANDYAAGVSGDQLNGQGLMGNSSAILSARISYLLNLKGPSLAIDTACSSALVAIAAACDSLLLGRSSLALAGGVNVLAGPQMHIMTSRSGMLSASGRCYAFDNRADGFVPGEGVGVILLKRLSDAERDGDHIYGVISGWGVNQDGKTNGITAPSVLSQAALEEDIYRRFNIDPAGIGMVEAHGTGTQLGDPIEVEALTTAFRKFTDETSYCALGAVKSNIGHLLAAAGVAGVIKVLLALKYREIPPAVHFQTCNEHIALEGSPFYINATPVSWETRRRAAVSSFGFSGTNAHIVIDGYTEKVIAPSNVQAPVFVLSATDKSDLIRYAWQLRHYIAGHSVPCAEMLHVLQTGRQQLAHRLAFVAHNNTEVVTQLDRFLTDEQSAPIYTGIAKRAAPPTAADIEDAATLQQAWVNRGQWEKLALTWASGGIIDWSALYKEKPVRVSLPGYPFRRERYWISQTRIVSGAPTSHHTPPSTVILQPGWKPAIRGLRQDVPAKHVLMYCGLDDQAATVLHTVYPEAAIIAPLYRAQDIGNLYTRYATLLLEIVQGACHQPEQLVLIQVLVPGKSEERLLSGLSGVLQTASREAPHINGQLILTDAEERLFTLLPELPFYSTYHLLHHKDDVLLTRDWQPFTTSGLQHVSWREKGVYLITGGASGLGWLMTNEVTKRLQEVVIVLVGRSVLPENKQVALQRLNTGRIRVVYHQVDVTSKEAISALVNDIIATYGALHGIVHSAGVISDNYLIHKTPEVFGAVMAPKVQGLINIDHATAGVPLDWLLLCSSVAAINGNIGQADYAAANAFMDAYAIYRNDLVTAYQRQGRTLSINWPYWRDGGMQVNTAVQQDLEEEGLYPMSTPEGMQVLESLLSLANGHLLVLHGHTAKLQSALSGQPQLQQGIAASSQLPDAGLLYKHTLVKMKELFAGLTRIDAGRIDEEEPLESYGIDSILITNLNRQLVQLFGNISRTLLFEYQTIGALTRYFTAKYPEACVKWTGMQLQQGTTVETVISLPPVQVAPKAVREPIAIIGVSGRYPQADSLEDFWENLVGGKDCITEIPAERWSLDGFYEPDKEQAIAAGKSYSKWGGFLQDFQAFDPVFFNITPKEAISMDPQERIFLEICWQALEDAGYTKELLDKQHQRKVGVFAGITKTGFDLYGPELWQKGQRQYPRTSFSSVANRISYLLNLQGPSMPVDTMCSSSLTAVHEACEHLLRNECDIAIAGGVNLYVHPSSYVVLSAYRMLSADGSTRSFGAGGDGFVPGEGAGAIILKRLSQAEADGDHIYAIIRGTGINHGGKTNGFTVPNPLAQAALIRKTLDKAGINAAAVSYMEAHGTGTELGDPIEVTGITQAFETDTNSKQFCALGSVKSNIGHLEAAAGIAGITKVLLQMKHGILVPALHAEEHNPNINFSDTPLILQQKIGAWQKPVFVKDGVTYEYPRIAGVSSFGAGGSNAHVILEEYIPASKPVISHPTTNVIVLSALNKERLHLVAIRLLHELQTKNYSPEQFNSIAWTLQTGREAMAERLAFVATSVADIVAKLESYITDSDLPFIYTGNYNRYSENNAAGLTKDEMDTLFPVWAKSASYDRIAAAWIKGYQPDWRLLYGDRQPQRISLPAYPFIRQHVWWPTEQPAMSPLQTPEIFAPVEKISLQQFETPVEQSLIWPDEPDYTIAEIQDALVKSFAEAVLLSPAHIDINKPFIEMGLDSIVGVEWMRTVNNDYQLNLPTTRVYDHPTIKELAAFISGHLNESVEPGETVALKPVHSILVYQSVNIPVEEKKVEPSRPSASASKESIAIIGISGQFPKSPTLETFWDNLQQGRDCISEIPGERWPVDLFYDTDLKAPGKSNSRWMGVLEDADKFDPLFFHISPSEAALMDPQQRLFLENSWRCIEHAGIRPRSLWDSRCGVFAGCAHGDYDDGMQGKDVNAMGLMGCSTAILSARIAYMLNLKGPCLTIDTACSSALVAIADACNSLLMGHCDIALAGGVQVMSNPRTHAMISKAGMLSPTGHCYTFDDRADGFVSGEGVGVFLLKRLTDAERDGDHVYGVIRGWGVNQDGKTNGITAPSVKSQAALEEYVYRHFDIDPATITMVEAHGTGTRLGDPIEVEALTTAFRKFTNKAEYCALGSVKSNIGHLLTAAGASSLIKVLLSMQHKVLPPTINFNQLNAHIQLDNTPFYINTAAKEWKVEGNTPRRAAVSSFGFSGTNVHLVIEEYDRQRPVSEVNTPLSSVFVLSAKTAERLTAYAQSLKSYLVSGTPVDLPSLAYTLQTGRDAMTHRLIMLAAEETTLCTILDRFVAGQSDAGYYAGQVLKEQRSAAAIGKDRLQTVLNNFNDIHFAELAAAWLNGADIDWDSYYQHPRPARIAAPTYPFARERYWLTNPMSPLLDVFNVQPVRLHVDHSTGSEGKVRITLYDDRDGICATFDQLTYTGATPAAATNHSLVLAQPSWRFAMPSDAITGKAVRRILVLCDAPASVTMQLRGNDPLLEVHELNGYSQDEATGYVSHSKAIFSLLQTLLLEKGNESVFIQVVTDNALYAGLHAMLRTVRLENPRIDGQLLLLDNWDELPAALSNGVDHPYVHFKQQASQLQTFIEIPVLPNIAPVWKQKGVYLITGGAGGLGLLFAKEIVSRQPDVTIILTGRSTLNREKQSLLEALRNKGAVIDYQHTDISISEDVTTLVTYILEQYGRLNGILHSAGQIRDNFIIRKTAAELETVLQAKAKGTRLLDHATSHLPLDFFVAFSSVAGSMGNAGQVDYAAANAFMDSYMAYRKTLVTAGQRSGASLSINWPLWQEGGMQIDAATLTLIAKDGFLPMDTTSGMQAFYRGISSGMSQLVVLYGDAQLLRNRILANNVRRNLPESATRHQSNEDLQERTLTALQELLARYIQLAPSLIAADEPLESYGIDSILITTLNQDLSVIFPDIPRTLFFEYQTLGELSAHLSTAYPQACAEWIGASPALIVSQEGVVASKATAGSYTYTYEPIAIVGISGRYPQAANLREFWDNLSAGRESISEIPAERWALEGFYEPDMDKAIAEGKSYSKWGGFITGFADFDPAFFNISPREALTMDPQERIFLEVCWEALEDAGYTKQLLAEKHQHQVGVFAGITKTGFDLYGPGLWEKGEKIFPHTSFSSVANRISYLLNLQGPSLPVDTMCSSSLTAIHEACESLIRRECEVAIAGGVNLYVHPSSYAGLSAHRMLSVDGHLRSFGAGGNGFVPGEGAGSVILKRLSDAIADGDHIYAQIKATGINHGGKTNGYTVPNPVAQAKLVRKTLEKAGISARMVSYIEAHGTGTVLGDPIEVQGLTQAFEKDSQDKQYCALGSVKSNIGHLEAAAGIAGITKIVLQLQHRQLVPSLHIEQINPNINFNRTPLSLQYQLSDWKRPTVRLDDMEKEYPLIAGVSSFGAGGSNAHVILQEYIDNSIPATYDMPAIIVLSAAAQHTLQQIVIRLEEAIIHKGYTDKDLHRIAYTLQTGREHMQWRAALVVNSITELKAGLRQLIAGKGEGSGVFTGNFNKYRKDATGSFPVQNIRSAFASWISDKAYDTIAAEWVSGMQLPWQQLYGTRLPQRISLPAYPFNRQRYWWNDVVAPESLLPEKPSGIRLDLSTVLVEAKAPAQITVAMEELEAALVSSFASTILLPEEDIDIDKPFIDMGLDSIVGVEWIRAVNTQYNTSITVTKVYDHPTIREFAAYLHTQLSGKQTVVTASPAVSGVSVPLIKAVAETVQKDISEEDLEQALITSFAATILLPKEEIDIDKPFIDMGLDSIVGVEWIRAVNNEYNTSITVTKVYDHPTIREFAAYLKSQLSGITTRVASPVVTPATGVSVPLIKPTPKPSNDTLPEHYGLVINKVMTLDELALKPWQVPAPGPGEVTIRVMASAVNFPDTMCVKGLYPTIPDYPFVPGFELAGIVTAIGEGVTSFRLGDEVIALTGRQLGAHASYVNADQQTVVRKPAAWSFEEACSLPVVFVTVYYAFKLGRLSPGEKVLIHTATGGCGLAAIQMARLLNCTLFCTSSKQDKLDILHRIGVHHAFSYKGDFDREVMSLTDNKGVDVVLNMLSGEAIQKGLNSLAPGGRYLELAVHGLKTSGKLNMSALLANQSFYSIDLRRTGADSGESIRDMMSAVVAMAEAGEITPIVSRIYPIADIADALKYVDKGAHIGKVVISHQARQMQDLTVDCIQRLQQVRKRALKETPTEKPLMPRKSVLASEGIAIIGMSGQFPQAPDLKVYWDNLKNGRDAVTEVPDHRWSIAEYYDVDINAPFKSNSKWMGVLDEADKFDPLFFNISPAEALVMDPQQRLFLQNSWHCIEDAGIAPGELAGKRVGVFAGCAAGDYKSEADLVITGQGLMGAAASILSARISYVLNLKGPCLAIDTACSSALVAIADACNSLLLGACDVALAGGVHVMANPVTHVVISKAGMLSPTGHCYTFDERADGFVPGEGVGVVLLKRLEDAERDGDHIYGVIRGWGVNQDGKTNGMTAPSVKSQIALAQEVYDRFNIDPATITMLEAHGTGTRLGDPIEVEGLTTAFRSYTDKIAYCALGSVKSNIGHLLTASGMAGIMKVLLSLRHKMIPPTIHFNRLNEHVVIGNSPFYINDSLRLWETNEGQSRKAAVSAFGFSGTNAHIVIEEYVPVQKDMVSVDQSLLILSAKSALALRNHAIQIRDFLIADPSVQLAAVAFTLQTGRDMMEYRMAFIATDITSAISGLDAFIAGRTQPELFVGQVRKNNGPVDLSAYSNRVLRREEWEHIVWNWINGNTVDWYQLYDLLPARVSLPGYPFEKVSYWMKQDMTAYLPVTTSGQLHPLMHRNVSGLEGICFESRFDGNEYFLADHVVGKQRILPGVAYLEMAYAAWKEAGKGKPVSGLRNVVWLQPLVAGKTGVNVLTRIIPDDGQYNFEIVTVSADDFQIHSKGTYVPGVLTPAGRINIINLKQEAKPWSRIDSLYQQYTLAGIAYGDAYRCVEKVYQGDRYVLARLSLQEAQQTDAGKFTLHPCLLDAAVQASVVLLPPQQDSSTALAFELGEISFDAPESLGTACWALLEFSDEHPGSGRTVRINITLCNDAGDVCLRIRKLSFRALTTSLTTASPTNSSSSLWLLAPVWDVATPGGTIAGISPVAPLIIGGTEAERRQLLQLYPEACILTYAASSTVDEIIDKLKTFHHIAAIWWIAPPSAGTQVAPSAFIAAQDEGLLPCFRLVKALLALGYGTRELQMNIVTRQAQAVFEEERPDPSHATLHGFTGTMAREHPQWKVRLIDLPGEAEWPVLSALELPHDPVGNAWAYRGGLWYRQQLLPVQTGADAKDIYRQGGVYVVIGGAGRLGCAWSEYMISRYQARIIWIGRRAQDAEITASIQNLSAIGEAPLYISADATDKEALQNACDQIRDIYGDIHGVVHSVLIMKGRNLLTMDEEGFVAGVKAKVDVSVRIAEVFGQYPLDFMLFFSSVNSFMKAIGQSNYSAGCVFKDTFAQWLGHYVSCPVKVMNWGYWEDFGKVPSFADFEQWLHSKGIDTILLHEAMEPLMHLLGGSIHQLALMKTIDDSGLADMNVNTLEHISINN</sequence>
<feature type="domain" description="Carrier" evidence="10">
    <location>
        <begin position="3682"/>
        <end position="3759"/>
    </location>
</feature>
<dbReference type="InterPro" id="IPR049900">
    <property type="entry name" value="PKS_mFAS_DH"/>
</dbReference>
<dbReference type="SMART" id="SM00825">
    <property type="entry name" value="PKS_KS"/>
    <property type="match status" value="6"/>
</dbReference>
<evidence type="ECO:0000256" key="4">
    <source>
        <dbReference type="ARBA" id="ARBA00022490"/>
    </source>
</evidence>
<dbReference type="PROSITE" id="PS50075">
    <property type="entry name" value="CARRIER"/>
    <property type="match status" value="8"/>
</dbReference>
<proteinExistence type="predicted"/>
<dbReference type="SMART" id="SM00826">
    <property type="entry name" value="PKS_DH"/>
    <property type="match status" value="1"/>
</dbReference>
<evidence type="ECO:0000256" key="6">
    <source>
        <dbReference type="ARBA" id="ARBA00022679"/>
    </source>
</evidence>
<dbReference type="InterPro" id="IPR020841">
    <property type="entry name" value="PKS_Beta-ketoAc_synthase_dom"/>
</dbReference>
<dbReference type="SMART" id="SM00822">
    <property type="entry name" value="PKS_KR"/>
    <property type="match status" value="3"/>
</dbReference>
<evidence type="ECO:0000256" key="3">
    <source>
        <dbReference type="ARBA" id="ARBA00022450"/>
    </source>
</evidence>
<feature type="domain" description="PKS/mFAS DH" evidence="13">
    <location>
        <begin position="6816"/>
        <end position="7096"/>
    </location>
</feature>
<dbReference type="InterPro" id="IPR036291">
    <property type="entry name" value="NAD(P)-bd_dom_sf"/>
</dbReference>
<dbReference type="SUPFAM" id="SSF50129">
    <property type="entry name" value="GroES-like"/>
    <property type="match status" value="2"/>
</dbReference>
<dbReference type="PROSITE" id="PS52019">
    <property type="entry name" value="PKS_MFAS_DH"/>
    <property type="match status" value="1"/>
</dbReference>
<feature type="domain" description="Carrier" evidence="10">
    <location>
        <begin position="4884"/>
        <end position="4957"/>
    </location>
</feature>
<dbReference type="Gene3D" id="3.10.129.110">
    <property type="entry name" value="Polyketide synthase dehydratase"/>
    <property type="match status" value="1"/>
</dbReference>
<feature type="domain" description="Carrier" evidence="10">
    <location>
        <begin position="574"/>
        <end position="651"/>
    </location>
</feature>
<dbReference type="InterPro" id="IPR057326">
    <property type="entry name" value="KR_dom"/>
</dbReference>
<feature type="domain" description="Ketosynthase family 3 (KS3)" evidence="12">
    <location>
        <begin position="676"/>
        <end position="1100"/>
    </location>
</feature>
<feature type="domain" description="Carrier" evidence="10">
    <location>
        <begin position="5742"/>
        <end position="5819"/>
    </location>
</feature>
<protein>
    <submittedName>
        <fullName evidence="14">SDR family NAD(P)-dependent oxidoreductase</fullName>
    </submittedName>
</protein>
<dbReference type="InterPro" id="IPR014031">
    <property type="entry name" value="Ketoacyl_synth_C"/>
</dbReference>
<keyword evidence="5" id="KW-0597">Phosphoprotein</keyword>
<dbReference type="InterPro" id="IPR014030">
    <property type="entry name" value="Ketoacyl_synth_N"/>
</dbReference>
<dbReference type="InterPro" id="IPR013968">
    <property type="entry name" value="PKS_KR"/>
</dbReference>
<dbReference type="Gene3D" id="3.90.180.10">
    <property type="entry name" value="Medium-chain alcohol dehydrogenases, catalytic domain"/>
    <property type="match status" value="2"/>
</dbReference>
<dbReference type="Pfam" id="PF22336">
    <property type="entry name" value="RhiE-like_linker"/>
    <property type="match status" value="6"/>
</dbReference>
<dbReference type="InterPro" id="IPR016181">
    <property type="entry name" value="Acyl_CoA_acyltransferase"/>
</dbReference>
<dbReference type="Gene3D" id="3.40.47.10">
    <property type="match status" value="6"/>
</dbReference>
<dbReference type="Pfam" id="PF02801">
    <property type="entry name" value="Ketoacyl-synt_C"/>
    <property type="match status" value="6"/>
</dbReference>
<dbReference type="Pfam" id="PF21089">
    <property type="entry name" value="PKS_DH_N"/>
    <property type="match status" value="1"/>
</dbReference>
<keyword evidence="7" id="KW-0677">Repeat</keyword>
<feature type="active site" description="Proton acceptor; for dehydratase activity" evidence="9">
    <location>
        <position position="6845"/>
    </location>
</feature>
<dbReference type="PROSITE" id="PS00606">
    <property type="entry name" value="KS3_1"/>
    <property type="match status" value="4"/>
</dbReference>
<comment type="caution">
    <text evidence="14">The sequence shown here is derived from an EMBL/GenBank/DDBJ whole genome shotgun (WGS) entry which is preliminary data.</text>
</comment>
<dbReference type="Pfam" id="PF00109">
    <property type="entry name" value="ketoacyl-synt"/>
    <property type="match status" value="6"/>
</dbReference>
<feature type="domain" description="Ketosynthase family 3 (KS3)" evidence="12">
    <location>
        <begin position="1892"/>
        <end position="2311"/>
    </location>
</feature>
<dbReference type="InterPro" id="IPR006162">
    <property type="entry name" value="Ppantetheine_attach_site"/>
</dbReference>
<feature type="domain" description="Carrier" evidence="10">
    <location>
        <begin position="5633"/>
        <end position="5710"/>
    </location>
</feature>
<dbReference type="InterPro" id="IPR049551">
    <property type="entry name" value="PKS_DH_C"/>
</dbReference>